<evidence type="ECO:0000256" key="5">
    <source>
        <dbReference type="ARBA" id="ARBA00022989"/>
    </source>
</evidence>
<dbReference type="PANTHER" id="PTHR43663">
    <property type="entry name" value="CHROMATE TRANSPORT PROTEIN-RELATED"/>
    <property type="match status" value="1"/>
</dbReference>
<evidence type="ECO:0000256" key="1">
    <source>
        <dbReference type="ARBA" id="ARBA00004651"/>
    </source>
</evidence>
<comment type="similarity">
    <text evidence="2">Belongs to the chromate ion transporter (CHR) (TC 2.A.51) family.</text>
</comment>
<feature type="transmembrane region" description="Helical" evidence="7">
    <location>
        <begin position="146"/>
        <end position="165"/>
    </location>
</feature>
<dbReference type="InterPro" id="IPR052518">
    <property type="entry name" value="CHR_Transporter"/>
</dbReference>
<feature type="transmembrane region" description="Helical" evidence="7">
    <location>
        <begin position="114"/>
        <end position="134"/>
    </location>
</feature>
<keyword evidence="6 7" id="KW-0472">Membrane</keyword>
<keyword evidence="9" id="KW-1185">Reference proteome</keyword>
<keyword evidence="4 7" id="KW-0812">Transmembrane</keyword>
<reference evidence="8" key="1">
    <citation type="submission" date="2022-07" db="EMBL/GenBank/DDBJ databases">
        <authorList>
            <person name="Li W.-J."/>
            <person name="Deng Q.-Q."/>
        </authorList>
    </citation>
    <scope>NUCLEOTIDE SEQUENCE</scope>
    <source>
        <strain evidence="8">SYSU M60031</strain>
    </source>
</reference>
<comment type="subcellular location">
    <subcellularLocation>
        <location evidence="1">Cell membrane</location>
        <topology evidence="1">Multi-pass membrane protein</topology>
    </subcellularLocation>
</comment>
<dbReference type="GO" id="GO:0005886">
    <property type="term" value="C:plasma membrane"/>
    <property type="evidence" value="ECO:0007669"/>
    <property type="project" value="UniProtKB-SubCell"/>
</dbReference>
<gene>
    <name evidence="8" type="ORF">NK662_17815</name>
</gene>
<comment type="caution">
    <text evidence="8">The sequence shown here is derived from an EMBL/GenBank/DDBJ whole genome shotgun (WGS) entry which is preliminary data.</text>
</comment>
<feature type="transmembrane region" description="Helical" evidence="7">
    <location>
        <begin position="170"/>
        <end position="187"/>
    </location>
</feature>
<keyword evidence="3" id="KW-1003">Cell membrane</keyword>
<evidence type="ECO:0000256" key="3">
    <source>
        <dbReference type="ARBA" id="ARBA00022475"/>
    </source>
</evidence>
<dbReference type="Proteomes" id="UP001156102">
    <property type="component" value="Unassembled WGS sequence"/>
</dbReference>
<evidence type="ECO:0000313" key="9">
    <source>
        <dbReference type="Proteomes" id="UP001156102"/>
    </source>
</evidence>
<dbReference type="GO" id="GO:0015109">
    <property type="term" value="F:chromate transmembrane transporter activity"/>
    <property type="evidence" value="ECO:0007669"/>
    <property type="project" value="InterPro"/>
</dbReference>
<evidence type="ECO:0000256" key="2">
    <source>
        <dbReference type="ARBA" id="ARBA00005262"/>
    </source>
</evidence>
<name>A0AA41X7S8_9BACI</name>
<accession>A0AA41X7S8</accession>
<keyword evidence="5 7" id="KW-1133">Transmembrane helix</keyword>
<evidence type="ECO:0000256" key="7">
    <source>
        <dbReference type="SAM" id="Phobius"/>
    </source>
</evidence>
<feature type="transmembrane region" description="Helical" evidence="7">
    <location>
        <begin position="77"/>
        <end position="102"/>
    </location>
</feature>
<dbReference type="RefSeq" id="WP_254760302.1">
    <property type="nucleotide sequence ID" value="NZ_JANCLT010000011.1"/>
</dbReference>
<sequence length="188" mass="20272">MAFVSLLGTMFFSFFRIGLLSFGGGYAMIPVVQHEVLTNGWMSKAQFAEAVALAGMAPGPIATNIAIYVGYRTAGWVGGLTAMLGMILPSLLIIWLIGTVFYKVYQKDWVKAAFYGLKPAVAALIFFAAIRLAMANPMFTGVTRQGVSVDTLLTYLMFGLAFLAIARFKLHPLSVILLSGLVGIAVYL</sequence>
<proteinExistence type="inferred from homology"/>
<evidence type="ECO:0000256" key="6">
    <source>
        <dbReference type="ARBA" id="ARBA00023136"/>
    </source>
</evidence>
<dbReference type="AlphaFoldDB" id="A0AA41X7S8"/>
<dbReference type="PANTHER" id="PTHR43663:SF1">
    <property type="entry name" value="CHROMATE TRANSPORTER"/>
    <property type="match status" value="1"/>
</dbReference>
<feature type="transmembrane region" description="Helical" evidence="7">
    <location>
        <begin position="6"/>
        <end position="29"/>
    </location>
</feature>
<protein>
    <submittedName>
        <fullName evidence="8">Chromate transporter</fullName>
    </submittedName>
</protein>
<organism evidence="8 9">
    <name type="scientific">Ectobacillus ponti</name>
    <dbReference type="NCBI Taxonomy" id="2961894"/>
    <lineage>
        <taxon>Bacteria</taxon>
        <taxon>Bacillati</taxon>
        <taxon>Bacillota</taxon>
        <taxon>Bacilli</taxon>
        <taxon>Bacillales</taxon>
        <taxon>Bacillaceae</taxon>
        <taxon>Ectobacillus</taxon>
    </lineage>
</organism>
<feature type="transmembrane region" description="Helical" evidence="7">
    <location>
        <begin position="50"/>
        <end position="71"/>
    </location>
</feature>
<evidence type="ECO:0000313" key="8">
    <source>
        <dbReference type="EMBL" id="MCP8970382.1"/>
    </source>
</evidence>
<dbReference type="InterPro" id="IPR003370">
    <property type="entry name" value="Chromate_transpt"/>
</dbReference>
<evidence type="ECO:0000256" key="4">
    <source>
        <dbReference type="ARBA" id="ARBA00022692"/>
    </source>
</evidence>
<dbReference type="Pfam" id="PF02417">
    <property type="entry name" value="Chromate_transp"/>
    <property type="match status" value="1"/>
</dbReference>
<dbReference type="EMBL" id="JANCLT010000011">
    <property type="protein sequence ID" value="MCP8970382.1"/>
    <property type="molecule type" value="Genomic_DNA"/>
</dbReference>